<evidence type="ECO:0008006" key="4">
    <source>
        <dbReference type="Google" id="ProtNLM"/>
    </source>
</evidence>
<organism evidence="2 3">
    <name type="scientific">Moorena producens PAL-8-15-08-1</name>
    <dbReference type="NCBI Taxonomy" id="1458985"/>
    <lineage>
        <taxon>Bacteria</taxon>
        <taxon>Bacillati</taxon>
        <taxon>Cyanobacteriota</taxon>
        <taxon>Cyanophyceae</taxon>
        <taxon>Coleofasciculales</taxon>
        <taxon>Coleofasciculaceae</taxon>
        <taxon>Moorena</taxon>
    </lineage>
</organism>
<dbReference type="OrthoDB" id="559153at2"/>
<dbReference type="KEGG" id="mpro:BJP34_01530"/>
<evidence type="ECO:0000256" key="1">
    <source>
        <dbReference type="SAM" id="Coils"/>
    </source>
</evidence>
<evidence type="ECO:0000313" key="3">
    <source>
        <dbReference type="Proteomes" id="UP000177870"/>
    </source>
</evidence>
<dbReference type="STRING" id="1458985.BJP34_01530"/>
<reference evidence="3" key="1">
    <citation type="submission" date="2016-10" db="EMBL/GenBank/DDBJ databases">
        <title>Comparative genomics uncovers the prolific and rare metabolic potential of the cyanobacterial genus Moorea.</title>
        <authorList>
            <person name="Leao T."/>
            <person name="Castelao G."/>
            <person name="Korobeynikov A."/>
            <person name="Monroe E.A."/>
            <person name="Podell S."/>
            <person name="Glukhov E."/>
            <person name="Allen E."/>
            <person name="Gerwick W.H."/>
            <person name="Gerwick L."/>
        </authorList>
    </citation>
    <scope>NUCLEOTIDE SEQUENCE [LARGE SCALE GENOMIC DNA]</scope>
    <source>
        <strain evidence="3">PAL-8-15-08-1</strain>
    </source>
</reference>
<protein>
    <recommendedName>
        <fullName evidence="4">Flagellar motor protein</fullName>
    </recommendedName>
</protein>
<dbReference type="EMBL" id="CP017599">
    <property type="protein sequence ID" value="AOW98296.1"/>
    <property type="molecule type" value="Genomic_DNA"/>
</dbReference>
<dbReference type="AlphaFoldDB" id="A0A1D8TL34"/>
<accession>A0A1D8TL34</accession>
<proteinExistence type="predicted"/>
<feature type="coiled-coil region" evidence="1">
    <location>
        <begin position="48"/>
        <end position="85"/>
    </location>
</feature>
<dbReference type="InterPro" id="IPR036737">
    <property type="entry name" value="OmpA-like_sf"/>
</dbReference>
<evidence type="ECO:0000313" key="2">
    <source>
        <dbReference type="EMBL" id="AOW98296.1"/>
    </source>
</evidence>
<dbReference type="Proteomes" id="UP000177870">
    <property type="component" value="Chromosome"/>
</dbReference>
<dbReference type="Gene3D" id="3.30.1330.60">
    <property type="entry name" value="OmpA-like domain"/>
    <property type="match status" value="1"/>
</dbReference>
<keyword evidence="1" id="KW-0175">Coiled coil</keyword>
<dbReference type="RefSeq" id="WP_070390807.1">
    <property type="nucleotide sequence ID" value="NZ_CP017599.1"/>
</dbReference>
<sequence length="284" mass="31732">MRRSRNNDWNEEINLWPAFTDLMSNAFMILILFLLLSILKSVLAQSSLESTIDDLTRSEDEVVQLARENAELRAKAARVDQLERGVAVWRARAKRSTVREKALEQQVRSLQVQIAAAPKPPDTPPIIVIKDQGDYRFDSGSAQIPSAMKDYIRQQIVPAIESNAKDYEINVVELIGHTDGQPNLGGSNIDQTIGNVVNKNSSISQLRPGSNADLGLMRALAVVQLLREIQAKEGRLKGLQFRAYSAAQLILPNGQIAPISLKDDQTRRRIEIRFTRLGKVTNVQ</sequence>
<dbReference type="SUPFAM" id="SSF103088">
    <property type="entry name" value="OmpA-like"/>
    <property type="match status" value="1"/>
</dbReference>
<gene>
    <name evidence="2" type="ORF">BJP34_01530</name>
</gene>
<name>A0A1D8TL34_9CYAN</name>